<sequence length="51" mass="5846">MQPPARPGPLSYSNRHHSGIRDDEIEAWDIEDARFGRTLNHGNNSIKKFIT</sequence>
<proteinExistence type="predicted"/>
<dbReference type="EMBL" id="LNQE01001496">
    <property type="protein sequence ID" value="KUG16477.1"/>
    <property type="molecule type" value="Genomic_DNA"/>
</dbReference>
<name>A0A0W8F6I4_9ZZZZ</name>
<evidence type="ECO:0000313" key="1">
    <source>
        <dbReference type="EMBL" id="KUG16477.1"/>
    </source>
</evidence>
<gene>
    <name evidence="1" type="ORF">ASZ90_013873</name>
</gene>
<comment type="caution">
    <text evidence="1">The sequence shown here is derived from an EMBL/GenBank/DDBJ whole genome shotgun (WGS) entry which is preliminary data.</text>
</comment>
<organism evidence="1">
    <name type="scientific">hydrocarbon metagenome</name>
    <dbReference type="NCBI Taxonomy" id="938273"/>
    <lineage>
        <taxon>unclassified sequences</taxon>
        <taxon>metagenomes</taxon>
        <taxon>ecological metagenomes</taxon>
    </lineage>
</organism>
<reference evidence="1" key="1">
    <citation type="journal article" date="2015" name="Proc. Natl. Acad. Sci. U.S.A.">
        <title>Networks of energetic and metabolic interactions define dynamics in microbial communities.</title>
        <authorList>
            <person name="Embree M."/>
            <person name="Liu J.K."/>
            <person name="Al-Bassam M.M."/>
            <person name="Zengler K."/>
        </authorList>
    </citation>
    <scope>NUCLEOTIDE SEQUENCE</scope>
</reference>
<dbReference type="AlphaFoldDB" id="A0A0W8F6I4"/>
<protein>
    <submittedName>
        <fullName evidence="1">Uncharacterized protein</fullName>
    </submittedName>
</protein>
<accession>A0A0W8F6I4</accession>